<proteinExistence type="predicted"/>
<keyword evidence="3" id="KW-1185">Reference proteome</keyword>
<dbReference type="AlphaFoldDB" id="A0A8S1BZW2"/>
<comment type="caution">
    <text evidence="2">The sequence shown here is derived from an EMBL/GenBank/DDBJ whole genome shotgun (WGS) entry which is preliminary data.</text>
</comment>
<sequence>MGLNSVLILFLAAILLLTSSLGKAVPVNLEGNPAETMQLQPNNDDVNRNDVKAPYEKRFVFSGMRQCKGKQFFDGDMCRNYY</sequence>
<protein>
    <recommendedName>
        <fullName evidence="4">BPTI/Kunitz inhibitor domain-containing protein</fullName>
    </recommendedName>
</protein>
<dbReference type="EMBL" id="CADEPI010000014">
    <property type="protein sequence ID" value="CAB3364148.1"/>
    <property type="molecule type" value="Genomic_DNA"/>
</dbReference>
<evidence type="ECO:0000313" key="3">
    <source>
        <dbReference type="Proteomes" id="UP000494165"/>
    </source>
</evidence>
<accession>A0A8S1BZW2</accession>
<name>A0A8S1BZW2_9INSE</name>
<keyword evidence="1" id="KW-0732">Signal</keyword>
<evidence type="ECO:0008006" key="4">
    <source>
        <dbReference type="Google" id="ProtNLM"/>
    </source>
</evidence>
<evidence type="ECO:0000256" key="1">
    <source>
        <dbReference type="SAM" id="SignalP"/>
    </source>
</evidence>
<evidence type="ECO:0000313" key="2">
    <source>
        <dbReference type="EMBL" id="CAB3364148.1"/>
    </source>
</evidence>
<organism evidence="2 3">
    <name type="scientific">Cloeon dipterum</name>
    <dbReference type="NCBI Taxonomy" id="197152"/>
    <lineage>
        <taxon>Eukaryota</taxon>
        <taxon>Metazoa</taxon>
        <taxon>Ecdysozoa</taxon>
        <taxon>Arthropoda</taxon>
        <taxon>Hexapoda</taxon>
        <taxon>Insecta</taxon>
        <taxon>Pterygota</taxon>
        <taxon>Palaeoptera</taxon>
        <taxon>Ephemeroptera</taxon>
        <taxon>Pisciforma</taxon>
        <taxon>Baetidae</taxon>
        <taxon>Cloeon</taxon>
    </lineage>
</organism>
<feature type="chain" id="PRO_5035853623" description="BPTI/Kunitz inhibitor domain-containing protein" evidence="1">
    <location>
        <begin position="25"/>
        <end position="82"/>
    </location>
</feature>
<dbReference type="Proteomes" id="UP000494165">
    <property type="component" value="Unassembled WGS sequence"/>
</dbReference>
<gene>
    <name evidence="2" type="ORF">CLODIP_2_CD06952</name>
</gene>
<reference evidence="2 3" key="1">
    <citation type="submission" date="2020-04" db="EMBL/GenBank/DDBJ databases">
        <authorList>
            <person name="Alioto T."/>
            <person name="Alioto T."/>
            <person name="Gomez Garrido J."/>
        </authorList>
    </citation>
    <scope>NUCLEOTIDE SEQUENCE [LARGE SCALE GENOMIC DNA]</scope>
</reference>
<feature type="signal peptide" evidence="1">
    <location>
        <begin position="1"/>
        <end position="24"/>
    </location>
</feature>